<name>A0AC61DIZ3_9FIRM</name>
<evidence type="ECO:0000313" key="2">
    <source>
        <dbReference type="Proteomes" id="UP000224460"/>
    </source>
</evidence>
<keyword evidence="2" id="KW-1185">Reference proteome</keyword>
<protein>
    <submittedName>
        <fullName evidence="1">Uncharacterized protein</fullName>
    </submittedName>
</protein>
<proteinExistence type="predicted"/>
<reference evidence="1" key="1">
    <citation type="submission" date="2017-10" db="EMBL/GenBank/DDBJ databases">
        <title>Genome sequence of cellulolytic Lachnospiraceae bacterium XHS1971 isolated from hotspring sediment.</title>
        <authorList>
            <person name="Vasudevan G."/>
            <person name="Joshi A.J."/>
            <person name="Hivarkar S."/>
            <person name="Lanjekar V.B."/>
            <person name="Dhakephalkar P.K."/>
            <person name="Dagar S."/>
        </authorList>
    </citation>
    <scope>NUCLEOTIDE SEQUENCE</scope>
    <source>
        <strain evidence="1">XHS1971</strain>
    </source>
</reference>
<dbReference type="Proteomes" id="UP000224460">
    <property type="component" value="Unassembled WGS sequence"/>
</dbReference>
<organism evidence="1 2">
    <name type="scientific">Sporanaerobium hydrogeniformans</name>
    <dbReference type="NCBI Taxonomy" id="3072179"/>
    <lineage>
        <taxon>Bacteria</taxon>
        <taxon>Bacillati</taxon>
        <taxon>Bacillota</taxon>
        <taxon>Clostridia</taxon>
        <taxon>Lachnospirales</taxon>
        <taxon>Lachnospiraceae</taxon>
        <taxon>Sporanaerobium</taxon>
    </lineage>
</organism>
<evidence type="ECO:0000313" key="1">
    <source>
        <dbReference type="EMBL" id="PHV72217.1"/>
    </source>
</evidence>
<sequence length="549" mass="59164">MKRKKQLVTLIMAFVLVLTSAPAVNLFAKQYNINGSNTKWEIDGALSDAVATIEVGDTIKDSTINEGLGYSLDIHYYQDNDALDADFMLEDAPGRFVGLTAADEHIVLEPEDVNVTVPTGKKFLNWNIKYVYASGGGASTYVQLIPNFADVYTVIYDANGGEGTPPIDNNQYLQGDEAALLDGSMLSRPNYRFLGWSIDPSATESQSDCIIGTSDITLYAVWEEIPFVAPTLTTPAVINIGSTNASLSSLITPGSEAIEMQGFEWKKTGGTYTQVAKDGTTITTPLTGLAPNTNYTVRAFAKANNILYYSDEKAFTTAQAPSPGNSGGSSGSSSGGGSSTAITYSITVLETKGGTITPAGTIKLSKDADKTFTIKPDAGYKLSKLLVDDSEVKIENENTYTFKGINTNHTLKVIFEKQYKALAKGTASFRIGENKYQSNNQEVIMDAVSYIQAPGYTMLPVRYVLEAFGIGEADIVYANGTVTLFTDGKIIQLTVGSEYMLVNGEKTKMGAKAVNKEGRIYVPIGEIARTLGVKTNWDSTTKIAHFINE</sequence>
<dbReference type="EMBL" id="PEDL01000001">
    <property type="protein sequence ID" value="PHV72217.1"/>
    <property type="molecule type" value="Genomic_DNA"/>
</dbReference>
<gene>
    <name evidence="1" type="ORF">CS063_01710</name>
</gene>
<accession>A0AC61DIZ3</accession>
<comment type="caution">
    <text evidence="1">The sequence shown here is derived from an EMBL/GenBank/DDBJ whole genome shotgun (WGS) entry which is preliminary data.</text>
</comment>